<protein>
    <submittedName>
        <fullName evidence="1">Uncharacterized protein</fullName>
    </submittedName>
</protein>
<accession>A0A1G2BZL3</accession>
<reference evidence="1 2" key="1">
    <citation type="journal article" date="2016" name="Nat. Commun.">
        <title>Thousands of microbial genomes shed light on interconnected biogeochemical processes in an aquifer system.</title>
        <authorList>
            <person name="Anantharaman K."/>
            <person name="Brown C.T."/>
            <person name="Hug L.A."/>
            <person name="Sharon I."/>
            <person name="Castelle C.J."/>
            <person name="Probst A.J."/>
            <person name="Thomas B.C."/>
            <person name="Singh A."/>
            <person name="Wilkins M.J."/>
            <person name="Karaoz U."/>
            <person name="Brodie E.L."/>
            <person name="Williams K.H."/>
            <person name="Hubbard S.S."/>
            <person name="Banfield J.F."/>
        </authorList>
    </citation>
    <scope>NUCLEOTIDE SEQUENCE [LARGE SCALE GENOMIC DNA]</scope>
</reference>
<dbReference type="Proteomes" id="UP000177626">
    <property type="component" value="Unassembled WGS sequence"/>
</dbReference>
<name>A0A1G2BZL3_9BACT</name>
<comment type="caution">
    <text evidence="1">The sequence shown here is derived from an EMBL/GenBank/DDBJ whole genome shotgun (WGS) entry which is preliminary data.</text>
</comment>
<sequence length="447" mass="49685">MDFANNTTVNILDNDNWSSSLLVKDEKGNLTYLKNKAPQIKLGPESQIDVVSEGDLAPRDASFISLPNIYGSSSDKAELVFHPHDKQELDFFAKNVPLDDSKKYSIEKIVARIIAKQELDFDEKNAKLFTNILYNFFRSRKSAAIVRELLSKNVSLKNKPLAGENLDTILSVIKVIKNKIDLAGGLVVNQAELALKQETSVKLEIPTIKIEETNNNQKSAQDEIKDMLKGALPKVEAKIIETTVEDKSKIKDKQGVQPAAGFSIPAGSKELDKKPIVSNPKTDIVASNKILEIKLDSPEEKIDISLPKVSRPGISQTPRRSMSDVFTPAKEDASFLSRATLMGPVQELQSFDLIAFRRLGNTAEERVQKVFDRINLLEQDSYTKKAQGIAAWRESGVYKLYLKLGADSMIAGRQVADYIADKANKNEDTLSVAEFSAISDLNKQLRF</sequence>
<evidence type="ECO:0000313" key="2">
    <source>
        <dbReference type="Proteomes" id="UP000177626"/>
    </source>
</evidence>
<proteinExistence type="predicted"/>
<organism evidence="1 2">
    <name type="scientific">Candidatus Komeilibacteria bacterium RIFOXYC1_FULL_37_11</name>
    <dbReference type="NCBI Taxonomy" id="1798555"/>
    <lineage>
        <taxon>Bacteria</taxon>
        <taxon>Candidatus Komeiliibacteriota</taxon>
    </lineage>
</organism>
<evidence type="ECO:0000313" key="1">
    <source>
        <dbReference type="EMBL" id="OGY93587.1"/>
    </source>
</evidence>
<dbReference type="EMBL" id="MHKQ01000019">
    <property type="protein sequence ID" value="OGY93587.1"/>
    <property type="molecule type" value="Genomic_DNA"/>
</dbReference>
<gene>
    <name evidence="1" type="ORF">A2406_04440</name>
</gene>
<dbReference type="AlphaFoldDB" id="A0A1G2BZL3"/>